<protein>
    <submittedName>
        <fullName evidence="1">Putative secreted protein</fullName>
    </submittedName>
</protein>
<proteinExistence type="predicted"/>
<name>A0A224XZW1_9HEMI</name>
<organism evidence="1">
    <name type="scientific">Panstrongylus lignarius</name>
    <dbReference type="NCBI Taxonomy" id="156445"/>
    <lineage>
        <taxon>Eukaryota</taxon>
        <taxon>Metazoa</taxon>
        <taxon>Ecdysozoa</taxon>
        <taxon>Arthropoda</taxon>
        <taxon>Hexapoda</taxon>
        <taxon>Insecta</taxon>
        <taxon>Pterygota</taxon>
        <taxon>Neoptera</taxon>
        <taxon>Paraneoptera</taxon>
        <taxon>Hemiptera</taxon>
        <taxon>Heteroptera</taxon>
        <taxon>Panheteroptera</taxon>
        <taxon>Cimicomorpha</taxon>
        <taxon>Reduviidae</taxon>
        <taxon>Triatominae</taxon>
        <taxon>Panstrongylus</taxon>
    </lineage>
</organism>
<dbReference type="EMBL" id="GFTR01000788">
    <property type="protein sequence ID" value="JAW15638.1"/>
    <property type="molecule type" value="Transcribed_RNA"/>
</dbReference>
<evidence type="ECO:0000313" key="1">
    <source>
        <dbReference type="EMBL" id="JAW15638.1"/>
    </source>
</evidence>
<reference evidence="1" key="1">
    <citation type="journal article" date="2018" name="PLoS Negl. Trop. Dis.">
        <title>An insight into the salivary gland and fat body transcriptome of Panstrongylus lignarius (Hemiptera: Heteroptera), the main vector of Chagas disease in Peru.</title>
        <authorList>
            <person name="Nevoa J.C."/>
            <person name="Mendes M.T."/>
            <person name="da Silva M.V."/>
            <person name="Soares S.C."/>
            <person name="Oliveira C.J.F."/>
            <person name="Ribeiro J.M.C."/>
        </authorList>
    </citation>
    <scope>NUCLEOTIDE SEQUENCE</scope>
</reference>
<accession>A0A224XZW1</accession>
<dbReference type="AlphaFoldDB" id="A0A224XZW1"/>
<sequence>MLMKAVATSRVAVLLKFLTEILSYLPFVSNSGLLAICHKFSIRFQILLLATGLLLQGPLQVSERLKIKGLLYSFSFLFY</sequence>